<comment type="caution">
    <text evidence="2">The sequence shown here is derived from an EMBL/GenBank/DDBJ whole genome shotgun (WGS) entry which is preliminary data.</text>
</comment>
<feature type="transmembrane region" description="Helical" evidence="1">
    <location>
        <begin position="121"/>
        <end position="144"/>
    </location>
</feature>
<sequence>MKQLRILTGRHAGARLRLSGDECTLGSADDADVQITDWKHRPVVLTVDEKSKVVRMSVANTKATSGGGRETALEHLVPRRFDDIVLCVGPDDDAAWPSDVELLGRLLKPPRRARGAKMQKLRTTAVAGGIACSLMLGGFGVLLANSTQEAQARTPAEPLRVQVAAALARQGLVSLAVREVDSKIVVEGLVKGSADVALARQTLRRFDGGKIVHRYAAASSIAQSISDALADPALHVSYRGDGVFLVEGGVVDVDHLRTSANRIAGDVGPLVQRIDVAVTELPPPQRVHMNAMLVSDGLKYVQTRDGTKHLIVSSTGTGDLGHASLIRQPQ</sequence>
<gene>
    <name evidence="2" type="ORF">M8A51_18260</name>
</gene>
<evidence type="ECO:0000256" key="1">
    <source>
        <dbReference type="SAM" id="Phobius"/>
    </source>
</evidence>
<evidence type="ECO:0008006" key="4">
    <source>
        <dbReference type="Google" id="ProtNLM"/>
    </source>
</evidence>
<keyword evidence="1" id="KW-1133">Transmembrane helix</keyword>
<evidence type="ECO:0000313" key="3">
    <source>
        <dbReference type="Proteomes" id="UP001165541"/>
    </source>
</evidence>
<keyword evidence="1" id="KW-0472">Membrane</keyword>
<dbReference type="EMBL" id="JAMKFE010000012">
    <property type="protein sequence ID" value="MCM5681475.1"/>
    <property type="molecule type" value="Genomic_DNA"/>
</dbReference>
<organism evidence="2 3">
    <name type="scientific">Caldimonas mangrovi</name>
    <dbReference type="NCBI Taxonomy" id="2944811"/>
    <lineage>
        <taxon>Bacteria</taxon>
        <taxon>Pseudomonadati</taxon>
        <taxon>Pseudomonadota</taxon>
        <taxon>Betaproteobacteria</taxon>
        <taxon>Burkholderiales</taxon>
        <taxon>Sphaerotilaceae</taxon>
        <taxon>Caldimonas</taxon>
    </lineage>
</organism>
<evidence type="ECO:0000313" key="2">
    <source>
        <dbReference type="EMBL" id="MCM5681475.1"/>
    </source>
</evidence>
<keyword evidence="1" id="KW-0812">Transmembrane</keyword>
<dbReference type="RefSeq" id="WP_251779956.1">
    <property type="nucleotide sequence ID" value="NZ_JAMKFE010000012.1"/>
</dbReference>
<proteinExistence type="predicted"/>
<dbReference type="Proteomes" id="UP001165541">
    <property type="component" value="Unassembled WGS sequence"/>
</dbReference>
<keyword evidence="3" id="KW-1185">Reference proteome</keyword>
<protein>
    <recommendedName>
        <fullName evidence="4">Type III secretion protein D</fullName>
    </recommendedName>
</protein>
<name>A0ABT0YRW8_9BURK</name>
<reference evidence="2" key="1">
    <citation type="submission" date="2022-05" db="EMBL/GenBank/DDBJ databases">
        <title>Schlegelella sp. nov., isolated from mangrove soil.</title>
        <authorList>
            <person name="Liu Y."/>
            <person name="Ge X."/>
            <person name="Liu W."/>
        </authorList>
    </citation>
    <scope>NUCLEOTIDE SEQUENCE</scope>
    <source>
        <strain evidence="2">S2-27</strain>
    </source>
</reference>
<dbReference type="NCBIfam" id="NF041525">
    <property type="entry name" value="HrpD5"/>
    <property type="match status" value="1"/>
</dbReference>
<dbReference type="InterPro" id="IPR048200">
    <property type="entry name" value="HrpD5-like"/>
</dbReference>
<accession>A0ABT0YRW8</accession>